<dbReference type="Gene3D" id="2.40.100.10">
    <property type="entry name" value="Cyclophilin-like"/>
    <property type="match status" value="1"/>
</dbReference>
<comment type="similarity">
    <text evidence="3">Belongs to the cyclophilin-type PPIase family.</text>
</comment>
<comment type="function">
    <text evidence="3">PPIases accelerate the folding of proteins. It catalyzes the cis-trans isomerization of proline imidic peptide bonds in oligopeptides.</text>
</comment>
<gene>
    <name evidence="5" type="ORF">SCF082_LOCUS38534</name>
</gene>
<keyword evidence="2 3" id="KW-0413">Isomerase</keyword>
<reference evidence="5 6" key="1">
    <citation type="submission" date="2024-02" db="EMBL/GenBank/DDBJ databases">
        <authorList>
            <person name="Chen Y."/>
            <person name="Shah S."/>
            <person name="Dougan E. K."/>
            <person name="Thang M."/>
            <person name="Chan C."/>
        </authorList>
    </citation>
    <scope>NUCLEOTIDE SEQUENCE [LARGE SCALE GENOMIC DNA]</scope>
</reference>
<evidence type="ECO:0000256" key="3">
    <source>
        <dbReference type="RuleBase" id="RU363019"/>
    </source>
</evidence>
<organism evidence="5 6">
    <name type="scientific">Durusdinium trenchii</name>
    <dbReference type="NCBI Taxonomy" id="1381693"/>
    <lineage>
        <taxon>Eukaryota</taxon>
        <taxon>Sar</taxon>
        <taxon>Alveolata</taxon>
        <taxon>Dinophyceae</taxon>
        <taxon>Suessiales</taxon>
        <taxon>Symbiodiniaceae</taxon>
        <taxon>Durusdinium</taxon>
    </lineage>
</organism>
<keyword evidence="1 3" id="KW-0697">Rotamase</keyword>
<sequence>MVKVFLDIDIDGELAAFQLGQAFVEANDIKYSLSSKDVLALGGSEISRLPELFESDYEWSQKGRALFKPPEQRVVIELFEKESPMACANFKAFCTGEKGKSKESGKECRLGEMCYKNVPFHRILKGFMMQGGDFVTGTGAGGESIYGKKGFKDDPGGLKLKHDARGIVSMSNTGKNSNTCQFFITFGRLAEQNAERCDQSKLNGKHVVFGRVVEGMEVRKPRAERYISSKEAAWPRAQRLLFGWGLL</sequence>
<protein>
    <recommendedName>
        <fullName evidence="3">Peptidyl-prolyl cis-trans isomerase</fullName>
        <shortName evidence="3">PPIase</shortName>
        <ecNumber evidence="3">5.2.1.8</ecNumber>
    </recommendedName>
</protein>
<proteinExistence type="inferred from homology"/>
<dbReference type="PANTHER" id="PTHR11071">
    <property type="entry name" value="PEPTIDYL-PROLYL CIS-TRANS ISOMERASE"/>
    <property type="match status" value="1"/>
</dbReference>
<dbReference type="InterPro" id="IPR020892">
    <property type="entry name" value="Cyclophilin-type_PPIase_CS"/>
</dbReference>
<dbReference type="Proteomes" id="UP001642464">
    <property type="component" value="Unassembled WGS sequence"/>
</dbReference>
<name>A0ABP0PZI2_9DINO</name>
<dbReference type="InterPro" id="IPR002130">
    <property type="entry name" value="Cyclophilin-type_PPIase_dom"/>
</dbReference>
<dbReference type="PROSITE" id="PS50072">
    <property type="entry name" value="CSA_PPIASE_2"/>
    <property type="match status" value="1"/>
</dbReference>
<evidence type="ECO:0000313" key="6">
    <source>
        <dbReference type="Proteomes" id="UP001642464"/>
    </source>
</evidence>
<comment type="caution">
    <text evidence="5">The sequence shown here is derived from an EMBL/GenBank/DDBJ whole genome shotgun (WGS) entry which is preliminary data.</text>
</comment>
<keyword evidence="6" id="KW-1185">Reference proteome</keyword>
<comment type="catalytic activity">
    <reaction evidence="3">
        <text>[protein]-peptidylproline (omega=180) = [protein]-peptidylproline (omega=0)</text>
        <dbReference type="Rhea" id="RHEA:16237"/>
        <dbReference type="Rhea" id="RHEA-COMP:10747"/>
        <dbReference type="Rhea" id="RHEA-COMP:10748"/>
        <dbReference type="ChEBI" id="CHEBI:83833"/>
        <dbReference type="ChEBI" id="CHEBI:83834"/>
        <dbReference type="EC" id="5.2.1.8"/>
    </reaction>
</comment>
<dbReference type="Pfam" id="PF00160">
    <property type="entry name" value="Pro_isomerase"/>
    <property type="match status" value="1"/>
</dbReference>
<evidence type="ECO:0000256" key="1">
    <source>
        <dbReference type="ARBA" id="ARBA00023110"/>
    </source>
</evidence>
<evidence type="ECO:0000256" key="2">
    <source>
        <dbReference type="ARBA" id="ARBA00023235"/>
    </source>
</evidence>
<evidence type="ECO:0000313" key="5">
    <source>
        <dbReference type="EMBL" id="CAK9080871.1"/>
    </source>
</evidence>
<dbReference type="SUPFAM" id="SSF50891">
    <property type="entry name" value="Cyclophilin-like"/>
    <property type="match status" value="1"/>
</dbReference>
<dbReference type="InterPro" id="IPR029000">
    <property type="entry name" value="Cyclophilin-like_dom_sf"/>
</dbReference>
<dbReference type="EC" id="5.2.1.8" evidence="3"/>
<dbReference type="EMBL" id="CAXAMM010038785">
    <property type="protein sequence ID" value="CAK9080871.1"/>
    <property type="molecule type" value="Genomic_DNA"/>
</dbReference>
<evidence type="ECO:0000259" key="4">
    <source>
        <dbReference type="PROSITE" id="PS50072"/>
    </source>
</evidence>
<dbReference type="PANTHER" id="PTHR11071:SF561">
    <property type="entry name" value="PEPTIDYL-PROLYL CIS-TRANS ISOMERASE D-RELATED"/>
    <property type="match status" value="1"/>
</dbReference>
<dbReference type="PRINTS" id="PR00153">
    <property type="entry name" value="CSAPPISMRASE"/>
</dbReference>
<feature type="domain" description="PPIase cyclophilin-type" evidence="4">
    <location>
        <begin position="73"/>
        <end position="218"/>
    </location>
</feature>
<dbReference type="PROSITE" id="PS00170">
    <property type="entry name" value="CSA_PPIASE_1"/>
    <property type="match status" value="1"/>
</dbReference>
<accession>A0ABP0PZI2</accession>